<dbReference type="SUPFAM" id="SSF53756">
    <property type="entry name" value="UDP-Glycosyltransferase/glycogen phosphorylase"/>
    <property type="match status" value="1"/>
</dbReference>
<evidence type="ECO:0000313" key="4">
    <source>
        <dbReference type="Proteomes" id="UP000679247"/>
    </source>
</evidence>
<evidence type="ECO:0000259" key="1">
    <source>
        <dbReference type="Pfam" id="PF00534"/>
    </source>
</evidence>
<dbReference type="Pfam" id="PF13439">
    <property type="entry name" value="Glyco_transf_4"/>
    <property type="match status" value="1"/>
</dbReference>
<feature type="domain" description="Glycosyl transferase family 1" evidence="1">
    <location>
        <begin position="207"/>
        <end position="372"/>
    </location>
</feature>
<accession>A0ABX8FHS7</accession>
<evidence type="ECO:0000313" key="3">
    <source>
        <dbReference type="EMBL" id="QVY63573.1"/>
    </source>
</evidence>
<keyword evidence="4" id="KW-1185">Reference proteome</keyword>
<dbReference type="CDD" id="cd03801">
    <property type="entry name" value="GT4_PimA-like"/>
    <property type="match status" value="1"/>
</dbReference>
<dbReference type="Gene3D" id="3.40.50.2000">
    <property type="entry name" value="Glycogen Phosphorylase B"/>
    <property type="match status" value="2"/>
</dbReference>
<gene>
    <name evidence="3" type="ORF">J1899_11215</name>
</gene>
<feature type="domain" description="Glycosyltransferase subfamily 4-like N-terminal" evidence="2">
    <location>
        <begin position="15"/>
        <end position="190"/>
    </location>
</feature>
<reference evidence="3 4" key="1">
    <citation type="submission" date="2021-03" db="EMBL/GenBank/DDBJ databases">
        <title>The first data on the complete genome of the tetrodotoxin-producing bacterium.</title>
        <authorList>
            <person name="Melnikova D.I."/>
            <person name="Nijland R."/>
            <person name="Magarlamov T.Y."/>
        </authorList>
    </citation>
    <scope>NUCLEOTIDE SEQUENCE [LARGE SCALE GENOMIC DNA]</scope>
    <source>
        <strain evidence="3 4">1839</strain>
    </source>
</reference>
<organism evidence="3 4">
    <name type="scientific">Cytobacillus gottheilii</name>
    <dbReference type="NCBI Taxonomy" id="859144"/>
    <lineage>
        <taxon>Bacteria</taxon>
        <taxon>Bacillati</taxon>
        <taxon>Bacillota</taxon>
        <taxon>Bacilli</taxon>
        <taxon>Bacillales</taxon>
        <taxon>Bacillaceae</taxon>
        <taxon>Cytobacillus</taxon>
    </lineage>
</organism>
<name>A0ABX8FHS7_9BACI</name>
<dbReference type="PANTHER" id="PTHR12526">
    <property type="entry name" value="GLYCOSYLTRANSFERASE"/>
    <property type="match status" value="1"/>
</dbReference>
<dbReference type="Pfam" id="PF00534">
    <property type="entry name" value="Glycos_transf_1"/>
    <property type="match status" value="1"/>
</dbReference>
<dbReference type="InterPro" id="IPR028098">
    <property type="entry name" value="Glyco_trans_4-like_N"/>
</dbReference>
<dbReference type="RefSeq" id="WP_214478705.1">
    <property type="nucleotide sequence ID" value="NZ_CANKUS010000004.1"/>
</dbReference>
<evidence type="ECO:0000259" key="2">
    <source>
        <dbReference type="Pfam" id="PF13439"/>
    </source>
</evidence>
<protein>
    <submittedName>
        <fullName evidence="3">Glycosyltransferase family 4 protein</fullName>
    </submittedName>
</protein>
<proteinExistence type="predicted"/>
<dbReference type="EMBL" id="CP071709">
    <property type="protein sequence ID" value="QVY63573.1"/>
    <property type="molecule type" value="Genomic_DNA"/>
</dbReference>
<dbReference type="InterPro" id="IPR001296">
    <property type="entry name" value="Glyco_trans_1"/>
</dbReference>
<sequence length="400" mass="45005">MKILLATFWEIPHLGGVWNYMNQLKKKLENRGHEVEIAGYGIKASHICFISSGKMLTKAQIGFIPKPVHHYIDATVAFYENQIDFYKKAMSQMELEQYDLIHTQDVLSSYVFGQIKPVGTAHIATLHGCVADEIKKSFYHGKQDRVSILASQYLNQLEHNGASAAYKTILANQWMISKLCNEYGVDVNQVIKRHYGYDIQKFIEMQAIPSQLSKPADKKLILYSGRLNDFKGVPYLIESLHKLNTLRNDWICWIAGDGPQGEEYKQLVSTMNLSDVVHFIGNRSDIPSLLSQADLLIHPTLLDNQPLSIIEAQISGTAVIASEVGGVPEMMEHGMTGVLVPPANAEALCEHIAYLLEHDDYRNNVGVRAREWANQHWDPEAEAEDLLGLYTEAISAIQIL</sequence>
<dbReference type="Proteomes" id="UP000679247">
    <property type="component" value="Chromosome"/>
</dbReference>